<feature type="binding site" evidence="5">
    <location>
        <begin position="81"/>
        <end position="83"/>
    </location>
    <ligand>
        <name>L-histidine</name>
        <dbReference type="ChEBI" id="CHEBI:57595"/>
    </ligand>
</feature>
<dbReference type="Gene3D" id="3.30.930.10">
    <property type="entry name" value="Bira Bifunctional Protein, Domain 2"/>
    <property type="match status" value="1"/>
</dbReference>
<comment type="similarity">
    <text evidence="1 4">Belongs to the class-II aminoacyl-tRNA synthetase family.</text>
</comment>
<keyword evidence="4" id="KW-0030">Aminoacyl-tRNA synthetase</keyword>
<keyword evidence="4" id="KW-0067">ATP-binding</keyword>
<dbReference type="InterPro" id="IPR004154">
    <property type="entry name" value="Anticodon-bd"/>
</dbReference>
<evidence type="ECO:0000313" key="7">
    <source>
        <dbReference type="EMBL" id="HEF88006.1"/>
    </source>
</evidence>
<dbReference type="InterPro" id="IPR006195">
    <property type="entry name" value="aa-tRNA-synth_II"/>
</dbReference>
<reference evidence="7" key="1">
    <citation type="journal article" date="2020" name="mSystems">
        <title>Genome- and Community-Level Interaction Insights into Carbon Utilization and Element Cycling Functions of Hydrothermarchaeota in Hydrothermal Sediment.</title>
        <authorList>
            <person name="Zhou Z."/>
            <person name="Liu Y."/>
            <person name="Xu W."/>
            <person name="Pan J."/>
            <person name="Luo Z.H."/>
            <person name="Li M."/>
        </authorList>
    </citation>
    <scope>NUCLEOTIDE SEQUENCE [LARGE SCALE GENOMIC DNA]</scope>
    <source>
        <strain evidence="7">SpSt-23</strain>
    </source>
</reference>
<dbReference type="HAMAP" id="MF_00127">
    <property type="entry name" value="His_tRNA_synth"/>
    <property type="match status" value="1"/>
</dbReference>
<feature type="binding site" evidence="5">
    <location>
        <position position="111"/>
    </location>
    <ligand>
        <name>L-histidine</name>
        <dbReference type="ChEBI" id="CHEBI:57595"/>
    </ligand>
</feature>
<evidence type="ECO:0000256" key="5">
    <source>
        <dbReference type="PIRSR" id="PIRSR001549-1"/>
    </source>
</evidence>
<dbReference type="CDD" id="cd00773">
    <property type="entry name" value="HisRS-like_core"/>
    <property type="match status" value="1"/>
</dbReference>
<feature type="binding site" evidence="5">
    <location>
        <position position="129"/>
    </location>
    <ligand>
        <name>L-histidine</name>
        <dbReference type="ChEBI" id="CHEBI:57595"/>
    </ligand>
</feature>
<dbReference type="Pfam" id="PF03129">
    <property type="entry name" value="HGTP_anticodon"/>
    <property type="match status" value="1"/>
</dbReference>
<sequence>MVSDALNPPRGMRDLTGVDAWLHEYLVNTFKKTAVSTGFEPIVTPTVEYFKLFEAKSGEEVKNSMYVFQDKAGRLLALRPEVTASVVRAYLKGLRSEPKPLKLYYVAQCFRYEEPQHARYREFWQAGLEVIGDPDVNADLSAAFTASVFLDEIGVEHEYVVGSVAVHRGLMKGLGIPDEAQDHVLHLIDKGLIDKALEEASKHSSKGDAGLLKELLNTPLEKLEGFINDSKELLGGDYERVLKEHERLLEFTEALRSLGYRVEYSPSLVRGLAYYTGLIFEYKTKTLGVSIGGGGRYDGLTMVYGGVFEHSTGLALGLDRIALVLQGVKTPGSAGGVAVILSSKVPVSHGYRVAGALVKAGFKATVYRSPGFSKPLGHAARKGYSRAVIIGEKEFNEGSATVKNLETGAQSTIKLQELLDDPVKHLA</sequence>
<protein>
    <recommendedName>
        <fullName evidence="4">Histidine--tRNA ligase</fullName>
        <ecNumber evidence="4">6.1.1.21</ecNumber>
    </recommendedName>
    <alternativeName>
        <fullName evidence="4">Histidyl-tRNA synthetase</fullName>
        <shortName evidence="4">HisRS</shortName>
    </alternativeName>
</protein>
<dbReference type="GO" id="GO:0006427">
    <property type="term" value="P:histidyl-tRNA aminoacylation"/>
    <property type="evidence" value="ECO:0007669"/>
    <property type="project" value="UniProtKB-UniRule"/>
</dbReference>
<keyword evidence="2 4" id="KW-0547">Nucleotide-binding</keyword>
<dbReference type="PIRSF" id="PIRSF001549">
    <property type="entry name" value="His-tRNA_synth"/>
    <property type="match status" value="1"/>
</dbReference>
<dbReference type="NCBIfam" id="TIGR00442">
    <property type="entry name" value="hisS"/>
    <property type="match status" value="1"/>
</dbReference>
<feature type="binding site" evidence="5">
    <location>
        <position position="125"/>
    </location>
    <ligand>
        <name>L-histidine</name>
        <dbReference type="ChEBI" id="CHEBI:57595"/>
    </ligand>
</feature>
<dbReference type="SUPFAM" id="SSF55681">
    <property type="entry name" value="Class II aaRS and biotin synthetases"/>
    <property type="match status" value="1"/>
</dbReference>
<feature type="binding site" evidence="5">
    <location>
        <begin position="274"/>
        <end position="275"/>
    </location>
    <ligand>
        <name>L-histidine</name>
        <dbReference type="ChEBI" id="CHEBI:57595"/>
    </ligand>
</feature>
<dbReference type="Gene3D" id="3.40.50.800">
    <property type="entry name" value="Anticodon-binding domain"/>
    <property type="match status" value="1"/>
</dbReference>
<evidence type="ECO:0000256" key="2">
    <source>
        <dbReference type="ARBA" id="ARBA00022741"/>
    </source>
</evidence>
<dbReference type="GO" id="GO:0005524">
    <property type="term" value="F:ATP binding"/>
    <property type="evidence" value="ECO:0007669"/>
    <property type="project" value="UniProtKB-UniRule"/>
</dbReference>
<evidence type="ECO:0000256" key="1">
    <source>
        <dbReference type="ARBA" id="ARBA00008226"/>
    </source>
</evidence>
<dbReference type="AlphaFoldDB" id="A0A7C2G068"/>
<dbReference type="InterPro" id="IPR041715">
    <property type="entry name" value="HisRS-like_core"/>
</dbReference>
<evidence type="ECO:0000256" key="3">
    <source>
        <dbReference type="ARBA" id="ARBA00047639"/>
    </source>
</evidence>
<feature type="domain" description="Aminoacyl-transfer RNA synthetases class-II family profile" evidence="6">
    <location>
        <begin position="22"/>
        <end position="346"/>
    </location>
</feature>
<proteinExistence type="inferred from homology"/>
<gene>
    <name evidence="4 7" type="primary">hisS</name>
    <name evidence="7" type="ORF">ENP55_07050</name>
</gene>
<keyword evidence="4 7" id="KW-0436">Ligase</keyword>
<dbReference type="InterPro" id="IPR045864">
    <property type="entry name" value="aa-tRNA-synth_II/BPL/LPL"/>
</dbReference>
<keyword evidence="4" id="KW-0963">Cytoplasm</keyword>
<keyword evidence="4" id="KW-0648">Protein biosynthesis</keyword>
<comment type="caution">
    <text evidence="7">The sequence shown here is derived from an EMBL/GenBank/DDBJ whole genome shotgun (WGS) entry which is preliminary data.</text>
</comment>
<dbReference type="EMBL" id="DSJT01000042">
    <property type="protein sequence ID" value="HEF88006.1"/>
    <property type="molecule type" value="Genomic_DNA"/>
</dbReference>
<organism evidence="7">
    <name type="scientific">Thermosphaera aggregans</name>
    <dbReference type="NCBI Taxonomy" id="54254"/>
    <lineage>
        <taxon>Archaea</taxon>
        <taxon>Thermoproteota</taxon>
        <taxon>Thermoprotei</taxon>
        <taxon>Desulfurococcales</taxon>
        <taxon>Desulfurococcaceae</taxon>
        <taxon>Thermosphaera</taxon>
    </lineage>
</organism>
<dbReference type="InterPro" id="IPR015807">
    <property type="entry name" value="His-tRNA-ligase"/>
</dbReference>
<dbReference type="GO" id="GO:0004821">
    <property type="term" value="F:histidine-tRNA ligase activity"/>
    <property type="evidence" value="ECO:0007669"/>
    <property type="project" value="UniProtKB-UniRule"/>
</dbReference>
<comment type="catalytic activity">
    <reaction evidence="3 4">
        <text>tRNA(His) + L-histidine + ATP = L-histidyl-tRNA(His) + AMP + diphosphate + H(+)</text>
        <dbReference type="Rhea" id="RHEA:17313"/>
        <dbReference type="Rhea" id="RHEA-COMP:9665"/>
        <dbReference type="Rhea" id="RHEA-COMP:9689"/>
        <dbReference type="ChEBI" id="CHEBI:15378"/>
        <dbReference type="ChEBI" id="CHEBI:30616"/>
        <dbReference type="ChEBI" id="CHEBI:33019"/>
        <dbReference type="ChEBI" id="CHEBI:57595"/>
        <dbReference type="ChEBI" id="CHEBI:78442"/>
        <dbReference type="ChEBI" id="CHEBI:78527"/>
        <dbReference type="ChEBI" id="CHEBI:456215"/>
        <dbReference type="EC" id="6.1.1.21"/>
    </reaction>
</comment>
<dbReference type="PANTHER" id="PTHR43707:SF1">
    <property type="entry name" value="HISTIDINE--TRNA LIGASE, MITOCHONDRIAL-RELATED"/>
    <property type="match status" value="1"/>
</dbReference>
<dbReference type="InterPro" id="IPR036621">
    <property type="entry name" value="Anticodon-bd_dom_sf"/>
</dbReference>
<name>A0A7C2G068_9CREN</name>
<accession>A0A7C2G068</accession>
<feature type="binding site" evidence="5">
    <location>
        <position position="270"/>
    </location>
    <ligand>
        <name>L-histidine</name>
        <dbReference type="ChEBI" id="CHEBI:57595"/>
    </ligand>
</feature>
<evidence type="ECO:0000259" key="6">
    <source>
        <dbReference type="PROSITE" id="PS50862"/>
    </source>
</evidence>
<dbReference type="Pfam" id="PF13393">
    <property type="entry name" value="tRNA-synt_His"/>
    <property type="match status" value="1"/>
</dbReference>
<dbReference type="GO" id="GO:0005737">
    <property type="term" value="C:cytoplasm"/>
    <property type="evidence" value="ECO:0007669"/>
    <property type="project" value="UniProtKB-SubCell"/>
</dbReference>
<evidence type="ECO:0000256" key="4">
    <source>
        <dbReference type="HAMAP-Rule" id="MF_00127"/>
    </source>
</evidence>
<comment type="subcellular location">
    <subcellularLocation>
        <location evidence="4">Cytoplasm</location>
    </subcellularLocation>
</comment>
<dbReference type="InterPro" id="IPR004516">
    <property type="entry name" value="HisRS/HisZ"/>
</dbReference>
<dbReference type="PANTHER" id="PTHR43707">
    <property type="entry name" value="HISTIDYL-TRNA SYNTHETASE"/>
    <property type="match status" value="1"/>
</dbReference>
<dbReference type="SUPFAM" id="SSF52954">
    <property type="entry name" value="Class II aaRS ABD-related"/>
    <property type="match status" value="1"/>
</dbReference>
<dbReference type="PROSITE" id="PS50862">
    <property type="entry name" value="AA_TRNA_LIGASE_II"/>
    <property type="match status" value="1"/>
</dbReference>
<dbReference type="EC" id="6.1.1.21" evidence="4"/>